<dbReference type="RefSeq" id="WP_093734537.1">
    <property type="nucleotide sequence ID" value="NZ_FNJD01000049.1"/>
</dbReference>
<evidence type="ECO:0008006" key="3">
    <source>
        <dbReference type="Google" id="ProtNLM"/>
    </source>
</evidence>
<dbReference type="Proteomes" id="UP000198646">
    <property type="component" value="Unassembled WGS sequence"/>
</dbReference>
<dbReference type="EMBL" id="FNJD01000049">
    <property type="protein sequence ID" value="SDP79179.1"/>
    <property type="molecule type" value="Genomic_DNA"/>
</dbReference>
<evidence type="ECO:0000313" key="2">
    <source>
        <dbReference type="Proteomes" id="UP000198646"/>
    </source>
</evidence>
<keyword evidence="2" id="KW-1185">Reference proteome</keyword>
<sequence>MTSFSVTEAELPVRMRRFLADIDEGQVYSLKSLRSNRRSMGSTLRGLVATARSLGLPAKLNTQTAEAYIVRLLDDGWHTNSLGGPKSLLRHYAYETDEGVEWALASSATDRRPLELIFRSIHWAPFRALIPDIRVTFTKPEIRMIDRWLRHKKAHVRVDAEMVGRFRADHTTFSKLAAMMSTIDPENLDNVILQQAQRNRKHLAVGYIKSAGKLPYHDLPEPFATDMAKLFNKNCGLSFSRLKAICSALRRLCSASARAGLPIELTMETSKAFVDTLFEDDLKLRSVAGYCDFLACFAKKAGYRHEIYAALMEVHNAVKLEANTELRRKEHKLAQYPIDLVDVAATAHRLLNNAFDQDDIRKRRRDYVLAGALALLCKLQLRSGDLRNGLVGKEFVRDSEGWSVDLTTSKTGTAIKGRLAAELTRYLDAVLLMDVSEAHLWSVYTQRIGTALFGNPSCGWQPFGKNWLWHNMTQQLHHGPHIVRTLIYDAIAADPYLDASVAQALCGHGSLTSRKFYEVEANRHRQRLGTELLCSFLQGLNDDGSDSSISQ</sequence>
<reference evidence="1 2" key="1">
    <citation type="submission" date="2016-10" db="EMBL/GenBank/DDBJ databases">
        <authorList>
            <person name="Varghese N."/>
            <person name="Submissions S."/>
        </authorList>
    </citation>
    <scope>NUCLEOTIDE SEQUENCE [LARGE SCALE GENOMIC DNA]</scope>
    <source>
        <strain evidence="1 2">DSM 17584</strain>
    </source>
</reference>
<protein>
    <recommendedName>
        <fullName evidence="3">Tyr recombinase domain-containing protein</fullName>
    </recommendedName>
</protein>
<evidence type="ECO:0000313" key="1">
    <source>
        <dbReference type="EMBL" id="SDP79179.1"/>
    </source>
</evidence>
<organism evidence="1 2">
    <name type="scientific">Sulfitobacter litoralis</name>
    <dbReference type="NCBI Taxonomy" id="335975"/>
    <lineage>
        <taxon>Bacteria</taxon>
        <taxon>Pseudomonadati</taxon>
        <taxon>Pseudomonadota</taxon>
        <taxon>Alphaproteobacteria</taxon>
        <taxon>Rhodobacterales</taxon>
        <taxon>Roseobacteraceae</taxon>
        <taxon>Sulfitobacter</taxon>
    </lineage>
</organism>
<gene>
    <name evidence="1" type="ORF">SAMN04488512_1491</name>
</gene>
<comment type="caution">
    <text evidence="1">The sequence shown here is derived from an EMBL/GenBank/DDBJ whole genome shotgun (WGS) entry which is preliminary data.</text>
</comment>
<proteinExistence type="predicted"/>
<accession>A0ABY0T4R0</accession>
<name>A0ABY0T4R0_9RHOB</name>